<keyword evidence="2" id="KW-0812">Transmembrane</keyword>
<sequence length="115" mass="11074">MSLRLSLRTVVLAAVAAGAVCVPATSAFADSSPTPSPARPTQSARPSDAPSTAPSVVPSAVPSEAPRGGVAAGERPAGTSGDNTAAVTGSAVAALLVAGAGTVVLRRRSTGRRDG</sequence>
<name>A0A561V5T5_9ACTN</name>
<protein>
    <submittedName>
        <fullName evidence="4">Putative secreted protein with PEP-CTERM sorting signal</fullName>
    </submittedName>
</protein>
<keyword evidence="2" id="KW-0472">Membrane</keyword>
<feature type="transmembrane region" description="Helical" evidence="2">
    <location>
        <begin position="85"/>
        <end position="105"/>
    </location>
</feature>
<evidence type="ECO:0000313" key="6">
    <source>
        <dbReference type="Proteomes" id="UP000318186"/>
    </source>
</evidence>
<keyword evidence="7" id="KW-1185">Reference proteome</keyword>
<feature type="compositionally biased region" description="Polar residues" evidence="1">
    <location>
        <begin position="28"/>
        <end position="54"/>
    </location>
</feature>
<feature type="chain" id="PRO_5021968373" evidence="3">
    <location>
        <begin position="30"/>
        <end position="115"/>
    </location>
</feature>
<evidence type="ECO:0000313" key="5">
    <source>
        <dbReference type="EMBL" id="WSC12189.1"/>
    </source>
</evidence>
<keyword evidence="3" id="KW-0732">Signal</keyword>
<dbReference type="Proteomes" id="UP000318186">
    <property type="component" value="Unassembled WGS sequence"/>
</dbReference>
<dbReference type="Proteomes" id="UP001330827">
    <property type="component" value="Chromosome"/>
</dbReference>
<reference evidence="5 7" key="2">
    <citation type="submission" date="2022-10" db="EMBL/GenBank/DDBJ databases">
        <title>The complete genomes of actinobacterial strains from the NBC collection.</title>
        <authorList>
            <person name="Joergensen T.S."/>
            <person name="Alvarez Arevalo M."/>
            <person name="Sterndorff E.B."/>
            <person name="Faurdal D."/>
            <person name="Vuksanovic O."/>
            <person name="Mourched A.-S."/>
            <person name="Charusanti P."/>
            <person name="Shaw S."/>
            <person name="Blin K."/>
            <person name="Weber T."/>
        </authorList>
    </citation>
    <scope>NUCLEOTIDE SEQUENCE [LARGE SCALE GENOMIC DNA]</scope>
    <source>
        <strain evidence="5 7">NBC 01769</strain>
    </source>
</reference>
<dbReference type="AlphaFoldDB" id="A0A561V5T5"/>
<evidence type="ECO:0000313" key="4">
    <source>
        <dbReference type="EMBL" id="TWG06954.1"/>
    </source>
</evidence>
<dbReference type="RefSeq" id="WP_145766629.1">
    <property type="nucleotide sequence ID" value="NZ_CP109114.1"/>
</dbReference>
<keyword evidence="2" id="KW-1133">Transmembrane helix</keyword>
<dbReference type="EMBL" id="CP109114">
    <property type="protein sequence ID" value="WSC12189.1"/>
    <property type="molecule type" value="Genomic_DNA"/>
</dbReference>
<evidence type="ECO:0000256" key="1">
    <source>
        <dbReference type="SAM" id="MobiDB-lite"/>
    </source>
</evidence>
<evidence type="ECO:0000313" key="7">
    <source>
        <dbReference type="Proteomes" id="UP001330827"/>
    </source>
</evidence>
<feature type="signal peptide" evidence="3">
    <location>
        <begin position="1"/>
        <end position="29"/>
    </location>
</feature>
<feature type="region of interest" description="Disordered" evidence="1">
    <location>
        <begin position="26"/>
        <end position="85"/>
    </location>
</feature>
<gene>
    <name evidence="4" type="ORF">FHX80_115454</name>
    <name evidence="5" type="ORF">OIE64_04570</name>
</gene>
<dbReference type="EMBL" id="VIWW01000001">
    <property type="protein sequence ID" value="TWG06954.1"/>
    <property type="molecule type" value="Genomic_DNA"/>
</dbReference>
<reference evidence="4 6" key="1">
    <citation type="submission" date="2019-06" db="EMBL/GenBank/DDBJ databases">
        <title>Sequencing the genomes of 1000 actinobacteria strains.</title>
        <authorList>
            <person name="Klenk H.-P."/>
        </authorList>
    </citation>
    <scope>NUCLEOTIDE SEQUENCE [LARGE SCALE GENOMIC DNA]</scope>
    <source>
        <strain evidence="4 6">DSM 42059</strain>
    </source>
</reference>
<evidence type="ECO:0000256" key="3">
    <source>
        <dbReference type="SAM" id="SignalP"/>
    </source>
</evidence>
<dbReference type="OrthoDB" id="4336424at2"/>
<accession>A0A561V5T5</accession>
<proteinExistence type="predicted"/>
<evidence type="ECO:0000256" key="2">
    <source>
        <dbReference type="SAM" id="Phobius"/>
    </source>
</evidence>
<organism evidence="4 6">
    <name type="scientific">Streptomyces brevispora</name>
    <dbReference type="NCBI Taxonomy" id="887462"/>
    <lineage>
        <taxon>Bacteria</taxon>
        <taxon>Bacillati</taxon>
        <taxon>Actinomycetota</taxon>
        <taxon>Actinomycetes</taxon>
        <taxon>Kitasatosporales</taxon>
        <taxon>Streptomycetaceae</taxon>
        <taxon>Streptomyces</taxon>
    </lineage>
</organism>